<evidence type="ECO:0000313" key="5">
    <source>
        <dbReference type="Proteomes" id="UP000583266"/>
    </source>
</evidence>
<evidence type="ECO:0000313" key="4">
    <source>
        <dbReference type="EMBL" id="NML39549.1"/>
    </source>
</evidence>
<dbReference type="InterPro" id="IPR045829">
    <property type="entry name" value="PKD_6"/>
</dbReference>
<dbReference type="Proteomes" id="UP000583266">
    <property type="component" value="Unassembled WGS sequence"/>
</dbReference>
<keyword evidence="1" id="KW-0732">Signal</keyword>
<name>A0A848GQC0_9BACT</name>
<dbReference type="EMBL" id="JABBGC010000002">
    <property type="protein sequence ID" value="NML39549.1"/>
    <property type="molecule type" value="Genomic_DNA"/>
</dbReference>
<comment type="caution">
    <text evidence="4">The sequence shown here is derived from an EMBL/GenBank/DDBJ whole genome shotgun (WGS) entry which is preliminary data.</text>
</comment>
<feature type="signal peptide" evidence="1">
    <location>
        <begin position="1"/>
        <end position="19"/>
    </location>
</feature>
<evidence type="ECO:0000259" key="2">
    <source>
        <dbReference type="Pfam" id="PF18962"/>
    </source>
</evidence>
<feature type="domain" description="Secretion system C-terminal sorting" evidence="2">
    <location>
        <begin position="390"/>
        <end position="470"/>
    </location>
</feature>
<accession>A0A848GQC0</accession>
<gene>
    <name evidence="4" type="ORF">HHL17_20275</name>
</gene>
<protein>
    <submittedName>
        <fullName evidence="4">T9SS type A sorting domain-containing protein</fullName>
    </submittedName>
</protein>
<dbReference type="AlphaFoldDB" id="A0A848GQC0"/>
<dbReference type="Pfam" id="PF19408">
    <property type="entry name" value="PKD_6"/>
    <property type="match status" value="1"/>
</dbReference>
<dbReference type="RefSeq" id="WP_169226614.1">
    <property type="nucleotide sequence ID" value="NZ_JABBGC010000002.1"/>
</dbReference>
<sequence length="475" mass="51132">MKSTFLFCFAFFFSMLAHAQLIGETTVCPDTQYPYSYFTLKPYTLMNYTVIDGNGSVQPTGTTCYIRFSHDQPRKPRILTRISWADGTSSQDTSAPITVLSVGNPIAYTTMTKSFPCSFRGITTITIGGVPRGDSYDVTNDAGWPVTRVSANQFTMDINSEAAGTVTLSARNDSCKKTRSETVTISRPKPVLGAISGPNVVCNDTGRTFSVPAFPGVVSYTWTASNANIRINGQAPPITIAGASGNSVKISSASGNYQADISVSAVGECGNSTPVTKNVSVGTQPIDFMMGFPFDGVHFGGGQSYEFSIMLPTNSGTVLDVAWKAIGGKITSYSSDKTMVYVTMNNPSRPQFPGAISIWVKWKNECGWSDDFSRSGKIDAGGGATFMASPNPANNYLSIEMSGTPATMQKTGGVQDASDIILYDMHYKEIKRMKLSHGATRAVMDVQNVREGTYILQVTNGREKQSKVVIISHSL</sequence>
<evidence type="ECO:0000259" key="3">
    <source>
        <dbReference type="Pfam" id="PF19408"/>
    </source>
</evidence>
<feature type="chain" id="PRO_5032616157" evidence="1">
    <location>
        <begin position="20"/>
        <end position="475"/>
    </location>
</feature>
<proteinExistence type="predicted"/>
<feature type="domain" description="PKD-like" evidence="3">
    <location>
        <begin position="192"/>
        <end position="276"/>
    </location>
</feature>
<organism evidence="4 5">
    <name type="scientific">Chitinophaga fulva</name>
    <dbReference type="NCBI Taxonomy" id="2728842"/>
    <lineage>
        <taxon>Bacteria</taxon>
        <taxon>Pseudomonadati</taxon>
        <taxon>Bacteroidota</taxon>
        <taxon>Chitinophagia</taxon>
        <taxon>Chitinophagales</taxon>
        <taxon>Chitinophagaceae</taxon>
        <taxon>Chitinophaga</taxon>
    </lineage>
</organism>
<evidence type="ECO:0000256" key="1">
    <source>
        <dbReference type="SAM" id="SignalP"/>
    </source>
</evidence>
<keyword evidence="5" id="KW-1185">Reference proteome</keyword>
<reference evidence="4 5" key="1">
    <citation type="submission" date="2020-04" db="EMBL/GenBank/DDBJ databases">
        <title>Chitinophaga sp. G-6-1-13 sp. nov., isolated from soil.</title>
        <authorList>
            <person name="Dahal R.H."/>
            <person name="Chaudhary D.K."/>
        </authorList>
    </citation>
    <scope>NUCLEOTIDE SEQUENCE [LARGE SCALE GENOMIC DNA]</scope>
    <source>
        <strain evidence="4 5">G-6-1-13</strain>
    </source>
</reference>
<dbReference type="InterPro" id="IPR026444">
    <property type="entry name" value="Secre_tail"/>
</dbReference>
<dbReference type="Pfam" id="PF18962">
    <property type="entry name" value="Por_Secre_tail"/>
    <property type="match status" value="1"/>
</dbReference>